<evidence type="ECO:0000313" key="9">
    <source>
        <dbReference type="EMBL" id="KAL2467412.1"/>
    </source>
</evidence>
<feature type="repeat" description="TPR" evidence="7">
    <location>
        <begin position="194"/>
        <end position="227"/>
    </location>
</feature>
<protein>
    <recommendedName>
        <fullName evidence="11">Protein POLLENLESS 3</fullName>
    </recommendedName>
</protein>
<dbReference type="PANTHER" id="PTHR36326:SF4">
    <property type="entry name" value="PROTEIN POLLENLESS 3-LIKE 1"/>
    <property type="match status" value="1"/>
</dbReference>
<keyword evidence="10" id="KW-1185">Reference proteome</keyword>
<evidence type="ECO:0000256" key="6">
    <source>
        <dbReference type="ARBA" id="ARBA00025750"/>
    </source>
</evidence>
<evidence type="ECO:0000256" key="5">
    <source>
        <dbReference type="ARBA" id="ARBA00023242"/>
    </source>
</evidence>
<evidence type="ECO:0000313" key="10">
    <source>
        <dbReference type="Proteomes" id="UP001604336"/>
    </source>
</evidence>
<dbReference type="AlphaFoldDB" id="A0ABD1PU13"/>
<evidence type="ECO:0000256" key="7">
    <source>
        <dbReference type="PROSITE-ProRule" id="PRU00339"/>
    </source>
</evidence>
<evidence type="ECO:0000256" key="4">
    <source>
        <dbReference type="ARBA" id="ARBA00023054"/>
    </source>
</evidence>
<reference evidence="10" key="1">
    <citation type="submission" date="2024-07" db="EMBL/GenBank/DDBJ databases">
        <title>Two chromosome-level genome assemblies of Korean endemic species Abeliophyllum distichum and Forsythia ovata (Oleaceae).</title>
        <authorList>
            <person name="Jang H."/>
        </authorList>
    </citation>
    <scope>NUCLEOTIDE SEQUENCE [LARGE SCALE GENOMIC DNA]</scope>
</reference>
<dbReference type="InterPro" id="IPR044961">
    <property type="entry name" value="MS5/SDI1"/>
</dbReference>
<keyword evidence="3 7" id="KW-0802">TPR repeat</keyword>
<comment type="subcellular location">
    <subcellularLocation>
        <location evidence="1">Nucleus</location>
    </subcellularLocation>
</comment>
<evidence type="ECO:0000256" key="1">
    <source>
        <dbReference type="ARBA" id="ARBA00004123"/>
    </source>
</evidence>
<dbReference type="GO" id="GO:0005634">
    <property type="term" value="C:nucleus"/>
    <property type="evidence" value="ECO:0007669"/>
    <property type="project" value="UniProtKB-SubCell"/>
</dbReference>
<organism evidence="9 10">
    <name type="scientific">Abeliophyllum distichum</name>
    <dbReference type="NCBI Taxonomy" id="126358"/>
    <lineage>
        <taxon>Eukaryota</taxon>
        <taxon>Viridiplantae</taxon>
        <taxon>Streptophyta</taxon>
        <taxon>Embryophyta</taxon>
        <taxon>Tracheophyta</taxon>
        <taxon>Spermatophyta</taxon>
        <taxon>Magnoliopsida</taxon>
        <taxon>eudicotyledons</taxon>
        <taxon>Gunneridae</taxon>
        <taxon>Pentapetalae</taxon>
        <taxon>asterids</taxon>
        <taxon>lamiids</taxon>
        <taxon>Lamiales</taxon>
        <taxon>Oleaceae</taxon>
        <taxon>Forsythieae</taxon>
        <taxon>Abeliophyllum</taxon>
    </lineage>
</organism>
<dbReference type="InterPro" id="IPR019734">
    <property type="entry name" value="TPR_rpt"/>
</dbReference>
<comment type="similarity">
    <text evidence="6">Belongs to the MS5 protein family.</text>
</comment>
<dbReference type="SUPFAM" id="SSF48452">
    <property type="entry name" value="TPR-like"/>
    <property type="match status" value="1"/>
</dbReference>
<name>A0ABD1PU13_9LAMI</name>
<dbReference type="Gene3D" id="1.25.40.10">
    <property type="entry name" value="Tetratricopeptide repeat domain"/>
    <property type="match status" value="1"/>
</dbReference>
<gene>
    <name evidence="9" type="ORF">Adt_43263</name>
</gene>
<keyword evidence="4" id="KW-0175">Coiled coil</keyword>
<keyword evidence="2" id="KW-0677">Repeat</keyword>
<dbReference type="PANTHER" id="PTHR36326">
    <property type="entry name" value="PROTEIN POLLENLESS 3-LIKE 2"/>
    <property type="match status" value="1"/>
</dbReference>
<evidence type="ECO:0000256" key="3">
    <source>
        <dbReference type="ARBA" id="ARBA00022803"/>
    </source>
</evidence>
<dbReference type="EMBL" id="JBFOLK010000013">
    <property type="protein sequence ID" value="KAL2467412.1"/>
    <property type="molecule type" value="Genomic_DNA"/>
</dbReference>
<dbReference type="InterPro" id="IPR011990">
    <property type="entry name" value="TPR-like_helical_dom_sf"/>
</dbReference>
<dbReference type="Proteomes" id="UP001604336">
    <property type="component" value="Unassembled WGS sequence"/>
</dbReference>
<accession>A0ABD1PU13</accession>
<dbReference type="Pfam" id="PF13181">
    <property type="entry name" value="TPR_8"/>
    <property type="match status" value="1"/>
</dbReference>
<keyword evidence="5" id="KW-0539">Nucleus</keyword>
<sequence length="733" mass="83285">MLSPSSDHHKNHYNSRPRGFLTPPPALRTSWCSPSLPASEKQQRRSPQAKGDLFHVIHKVPSGDSPYVKAKHVQLIDKDPSKAISLFWAAINSGDRVDSALKDMAVVMKQLDRSDEAIEAIKSFRYLCPPESQESLDNILLELYKRSGRIEEEIEMLQLKLKQLEEGIAFGGKRTKLARSQGKKIQITIEKEYSRLLGNLAWAYMQQGDFKSAEENYRKGLSFESDKNKKCNLAVCLMHMNKLTEAKFLLQTVRDSCENEHVDETYVKSFERATQMLAELESQHVKRTEQGKDIDRFGANRRYEFPYEYKADFDNRRKHHQFGTGQGDADSACKMAHDSPFGVGGIPKVPFTQPRCSWSFNTGDQRRQCLVEDAERDADSARKMAHDSPFGVGRIPKIPLTQPRRCSWSFNTGDQRRGWLVEDAEGGFCRKLSFEQSTNGGNKQRVAIQNLESNVPEAIPQILEKHLASVDGNWIKRPLGSLSRVDSEEEWKVVDFLAYDGQKKPSMEEYNLPSELNFSGDCTNSRETFDGDYGLSSSFTNSCSLEPKAAKDDSENLKSAEELQKDWKITDELSMCENTKKSWADMVEEDDEELQIWSSNFPGKDWDLTDKEFNDENVDTNIIPESPTLLNQAEDLSQQTDTLDMKSGYHTQPENTASLKNQSVKRSLCFYQHQKQGRAAKHCPSLSPRKALNFGGGSIPSEDCTPTNLKKLMRRNRLQVFQDITSIPGSPRR</sequence>
<dbReference type="PROSITE" id="PS50005">
    <property type="entry name" value="TPR"/>
    <property type="match status" value="1"/>
</dbReference>
<evidence type="ECO:0000256" key="8">
    <source>
        <dbReference type="SAM" id="MobiDB-lite"/>
    </source>
</evidence>
<evidence type="ECO:0008006" key="11">
    <source>
        <dbReference type="Google" id="ProtNLM"/>
    </source>
</evidence>
<dbReference type="SMART" id="SM00028">
    <property type="entry name" value="TPR"/>
    <property type="match status" value="1"/>
</dbReference>
<feature type="region of interest" description="Disordered" evidence="8">
    <location>
        <begin position="1"/>
        <end position="26"/>
    </location>
</feature>
<comment type="caution">
    <text evidence="9">The sequence shown here is derived from an EMBL/GenBank/DDBJ whole genome shotgun (WGS) entry which is preliminary data.</text>
</comment>
<proteinExistence type="inferred from homology"/>
<evidence type="ECO:0000256" key="2">
    <source>
        <dbReference type="ARBA" id="ARBA00022737"/>
    </source>
</evidence>